<reference evidence="14" key="1">
    <citation type="submission" date="2010-10" db="EMBL/GenBank/DDBJ databases">
        <authorList>
            <consortium name="US DOE Joint Genome Institute (JGI-PGF)"/>
            <person name="Lucas S."/>
            <person name="Copeland A."/>
            <person name="Lapidus A."/>
            <person name="Bruce D."/>
            <person name="Goodwin L."/>
            <person name="Pitluck S."/>
            <person name="Kyrpides N."/>
            <person name="Mavromatis K."/>
            <person name="Detter J.C."/>
            <person name="Han C."/>
            <person name="Land M."/>
            <person name="Hauser L."/>
            <person name="Markowitz V."/>
            <person name="Cheng J.-F."/>
            <person name="Hugenholtz P."/>
            <person name="Woyke T."/>
            <person name="Wu D."/>
            <person name="Pukall R."/>
            <person name="Wahrenburg C."/>
            <person name="Brambilla E."/>
            <person name="Klenk H.-P."/>
            <person name="Eisen J.A."/>
        </authorList>
    </citation>
    <scope>NUCLEOTIDE SEQUENCE [LARGE SCALE GENOMIC DNA]</scope>
    <source>
        <strain evidence="14">DSM 13965</strain>
    </source>
</reference>
<protein>
    <recommendedName>
        <fullName evidence="2">DNA-directed DNA polymerase</fullName>
        <ecNumber evidence="2">2.7.7.7</ecNumber>
    </recommendedName>
</protein>
<keyword evidence="15" id="KW-1185">Reference proteome</keyword>
<dbReference type="InterPro" id="IPR050238">
    <property type="entry name" value="DNA_Rep/Repair_Clamp_Loader"/>
</dbReference>
<dbReference type="Gene3D" id="1.20.272.10">
    <property type="match status" value="1"/>
</dbReference>
<dbReference type="FunFam" id="3.40.50.300:FF:000014">
    <property type="entry name" value="DNA polymerase III subunit gamma/tau"/>
    <property type="match status" value="1"/>
</dbReference>
<dbReference type="Pfam" id="PF12169">
    <property type="entry name" value="DNA_pol3_gamma3"/>
    <property type="match status" value="1"/>
</dbReference>
<proteinExistence type="inferred from homology"/>
<dbReference type="AlphaFoldDB" id="K6PPA6"/>
<dbReference type="SMART" id="SM00382">
    <property type="entry name" value="AAA"/>
    <property type="match status" value="1"/>
</dbReference>
<evidence type="ECO:0000256" key="5">
    <source>
        <dbReference type="ARBA" id="ARBA00022705"/>
    </source>
</evidence>
<dbReference type="STRING" id="867903.ThesuDRAFT_00444"/>
<dbReference type="NCBIfam" id="TIGR02397">
    <property type="entry name" value="dnaX_nterm"/>
    <property type="match status" value="1"/>
</dbReference>
<keyword evidence="6" id="KW-0479">Metal-binding</keyword>
<feature type="compositionally biased region" description="Low complexity" evidence="12">
    <location>
        <begin position="403"/>
        <end position="415"/>
    </location>
</feature>
<dbReference type="PANTHER" id="PTHR11669:SF0">
    <property type="entry name" value="PROTEIN STICHEL-LIKE 2"/>
    <property type="match status" value="1"/>
</dbReference>
<feature type="region of interest" description="Disordered" evidence="12">
    <location>
        <begin position="553"/>
        <end position="749"/>
    </location>
</feature>
<dbReference type="Pfam" id="PF22608">
    <property type="entry name" value="DNAX_ATPase_lid"/>
    <property type="match status" value="1"/>
</dbReference>
<evidence type="ECO:0000256" key="10">
    <source>
        <dbReference type="ARBA" id="ARBA00022932"/>
    </source>
</evidence>
<dbReference type="NCBIfam" id="NF004046">
    <property type="entry name" value="PRK05563.1"/>
    <property type="match status" value="1"/>
</dbReference>
<evidence type="ECO:0000256" key="9">
    <source>
        <dbReference type="ARBA" id="ARBA00022840"/>
    </source>
</evidence>
<dbReference type="FunFam" id="1.10.8.60:FF:000013">
    <property type="entry name" value="DNA polymerase III subunit gamma/tau"/>
    <property type="match status" value="1"/>
</dbReference>
<keyword evidence="3" id="KW-0808">Transferase</keyword>
<dbReference type="GO" id="GO:0009360">
    <property type="term" value="C:DNA polymerase III complex"/>
    <property type="evidence" value="ECO:0007669"/>
    <property type="project" value="InterPro"/>
</dbReference>
<comment type="similarity">
    <text evidence="1">Belongs to the DnaX/STICHEL family.</text>
</comment>
<keyword evidence="7" id="KW-0547">Nucleotide-binding</keyword>
<keyword evidence="10" id="KW-0239">DNA-directed DNA polymerase</keyword>
<evidence type="ECO:0000256" key="7">
    <source>
        <dbReference type="ARBA" id="ARBA00022741"/>
    </source>
</evidence>
<feature type="compositionally biased region" description="Low complexity" evidence="12">
    <location>
        <begin position="562"/>
        <end position="584"/>
    </location>
</feature>
<evidence type="ECO:0000256" key="4">
    <source>
        <dbReference type="ARBA" id="ARBA00022695"/>
    </source>
</evidence>
<dbReference type="Proteomes" id="UP000005710">
    <property type="component" value="Unassembled WGS sequence"/>
</dbReference>
<dbReference type="CDD" id="cd00009">
    <property type="entry name" value="AAA"/>
    <property type="match status" value="1"/>
</dbReference>
<name>K6PPA6_9FIRM</name>
<evidence type="ECO:0000313" key="15">
    <source>
        <dbReference type="Proteomes" id="UP000005710"/>
    </source>
</evidence>
<dbReference type="InterPro" id="IPR022754">
    <property type="entry name" value="DNA_pol_III_gamma-3"/>
</dbReference>
<dbReference type="Gene3D" id="3.40.50.300">
    <property type="entry name" value="P-loop containing nucleotide triphosphate hydrolases"/>
    <property type="match status" value="1"/>
</dbReference>
<comment type="catalytic activity">
    <reaction evidence="11">
        <text>DNA(n) + a 2'-deoxyribonucleoside 5'-triphosphate = DNA(n+1) + diphosphate</text>
        <dbReference type="Rhea" id="RHEA:22508"/>
        <dbReference type="Rhea" id="RHEA-COMP:17339"/>
        <dbReference type="Rhea" id="RHEA-COMP:17340"/>
        <dbReference type="ChEBI" id="CHEBI:33019"/>
        <dbReference type="ChEBI" id="CHEBI:61560"/>
        <dbReference type="ChEBI" id="CHEBI:173112"/>
        <dbReference type="EC" id="2.7.7.7"/>
    </reaction>
</comment>
<feature type="compositionally biased region" description="Low complexity" evidence="12">
    <location>
        <begin position="374"/>
        <end position="390"/>
    </location>
</feature>
<dbReference type="GO" id="GO:0046872">
    <property type="term" value="F:metal ion binding"/>
    <property type="evidence" value="ECO:0007669"/>
    <property type="project" value="UniProtKB-KW"/>
</dbReference>
<evidence type="ECO:0000256" key="11">
    <source>
        <dbReference type="ARBA" id="ARBA00049244"/>
    </source>
</evidence>
<feature type="compositionally biased region" description="Pro residues" evidence="12">
    <location>
        <begin position="714"/>
        <end position="727"/>
    </location>
</feature>
<dbReference type="OrthoDB" id="9810148at2"/>
<dbReference type="GO" id="GO:0003887">
    <property type="term" value="F:DNA-directed DNA polymerase activity"/>
    <property type="evidence" value="ECO:0007669"/>
    <property type="project" value="UniProtKB-KW"/>
</dbReference>
<dbReference type="InterPro" id="IPR008921">
    <property type="entry name" value="DNA_pol3_clamp-load_cplx_C"/>
</dbReference>
<dbReference type="eggNOG" id="COG2812">
    <property type="taxonomic scope" value="Bacteria"/>
</dbReference>
<dbReference type="GO" id="GO:0003677">
    <property type="term" value="F:DNA binding"/>
    <property type="evidence" value="ECO:0007669"/>
    <property type="project" value="InterPro"/>
</dbReference>
<evidence type="ECO:0000256" key="3">
    <source>
        <dbReference type="ARBA" id="ARBA00022679"/>
    </source>
</evidence>
<evidence type="ECO:0000256" key="8">
    <source>
        <dbReference type="ARBA" id="ARBA00022833"/>
    </source>
</evidence>
<gene>
    <name evidence="14" type="ORF">ThesuDRAFT_00444</name>
</gene>
<evidence type="ECO:0000256" key="2">
    <source>
        <dbReference type="ARBA" id="ARBA00012417"/>
    </source>
</evidence>
<accession>K6PPA6</accession>
<dbReference type="Gene3D" id="1.10.8.60">
    <property type="match status" value="1"/>
</dbReference>
<dbReference type="InterPro" id="IPR001270">
    <property type="entry name" value="ClpA/B"/>
</dbReference>
<dbReference type="Pfam" id="PF13177">
    <property type="entry name" value="DNA_pol3_delta2"/>
    <property type="match status" value="1"/>
</dbReference>
<dbReference type="CDD" id="cd18137">
    <property type="entry name" value="HLD_clamp_pol_III_gamma_tau"/>
    <property type="match status" value="1"/>
</dbReference>
<evidence type="ECO:0000256" key="1">
    <source>
        <dbReference type="ARBA" id="ARBA00006360"/>
    </source>
</evidence>
<keyword evidence="5" id="KW-0235">DNA replication</keyword>
<dbReference type="SUPFAM" id="SSF52540">
    <property type="entry name" value="P-loop containing nucleoside triphosphate hydrolases"/>
    <property type="match status" value="1"/>
</dbReference>
<dbReference type="InterPro" id="IPR027417">
    <property type="entry name" value="P-loop_NTPase"/>
</dbReference>
<dbReference type="EMBL" id="AENY02000002">
    <property type="protein sequence ID" value="EKP94747.1"/>
    <property type="molecule type" value="Genomic_DNA"/>
</dbReference>
<reference evidence="14" key="2">
    <citation type="submission" date="2012-10" db="EMBL/GenBank/DDBJ databases">
        <title>Improved high-quality draft of Thermaerobacter subterraneus C21, DSM 13965.</title>
        <authorList>
            <consortium name="DOE Joint Genome Institute"/>
            <person name="Eisen J."/>
            <person name="Huntemann M."/>
            <person name="Wei C.-L."/>
            <person name="Han J."/>
            <person name="Detter J.C."/>
            <person name="Han C."/>
            <person name="Tapia R."/>
            <person name="Chen A."/>
            <person name="Kyrpides N."/>
            <person name="Mavromatis K."/>
            <person name="Markowitz V."/>
            <person name="Szeto E."/>
            <person name="Ivanova N."/>
            <person name="Mikhailova N."/>
            <person name="Ovchinnikova G."/>
            <person name="Pagani I."/>
            <person name="Pati A."/>
            <person name="Goodwin L."/>
            <person name="Nordberg H.P."/>
            <person name="Cantor M.N."/>
            <person name="Hua S.X."/>
            <person name="Woyke T."/>
            <person name="Eisen J."/>
            <person name="Klenk H.-P."/>
        </authorList>
    </citation>
    <scope>NUCLEOTIDE SEQUENCE [LARGE SCALE GENOMIC DNA]</scope>
    <source>
        <strain evidence="14">DSM 13965</strain>
    </source>
</reference>
<comment type="caution">
    <text evidence="14">The sequence shown here is derived from an EMBL/GenBank/DDBJ whole genome shotgun (WGS) entry which is preliminary data.</text>
</comment>
<evidence type="ECO:0000313" key="14">
    <source>
        <dbReference type="EMBL" id="EKP94747.1"/>
    </source>
</evidence>
<organism evidence="14 15">
    <name type="scientific">Thermaerobacter subterraneus DSM 13965</name>
    <dbReference type="NCBI Taxonomy" id="867903"/>
    <lineage>
        <taxon>Bacteria</taxon>
        <taxon>Bacillati</taxon>
        <taxon>Bacillota</taxon>
        <taxon>Clostridia</taxon>
        <taxon>Eubacteriales</taxon>
        <taxon>Clostridiales Family XVII. Incertae Sedis</taxon>
        <taxon>Thermaerobacter</taxon>
    </lineage>
</organism>
<keyword evidence="9" id="KW-0067">ATP-binding</keyword>
<dbReference type="InterPro" id="IPR045085">
    <property type="entry name" value="HLD_clamp_pol_III_gamma_tau"/>
</dbReference>
<keyword evidence="4" id="KW-0548">Nucleotidyltransferase</keyword>
<dbReference type="GO" id="GO:0005524">
    <property type="term" value="F:ATP binding"/>
    <property type="evidence" value="ECO:0007669"/>
    <property type="project" value="UniProtKB-KW"/>
</dbReference>
<feature type="region of interest" description="Disordered" evidence="12">
    <location>
        <begin position="371"/>
        <end position="476"/>
    </location>
</feature>
<feature type="compositionally biased region" description="Low complexity" evidence="12">
    <location>
        <begin position="677"/>
        <end position="689"/>
    </location>
</feature>
<evidence type="ECO:0000259" key="13">
    <source>
        <dbReference type="SMART" id="SM00382"/>
    </source>
</evidence>
<dbReference type="RefSeq" id="WP_006902728.1">
    <property type="nucleotide sequence ID" value="NZ_JH976535.1"/>
</dbReference>
<dbReference type="InterPro" id="IPR012763">
    <property type="entry name" value="DNA_pol_III_sug/sutau_N"/>
</dbReference>
<dbReference type="SUPFAM" id="SSF48019">
    <property type="entry name" value="post-AAA+ oligomerization domain-like"/>
    <property type="match status" value="1"/>
</dbReference>
<evidence type="ECO:0000256" key="12">
    <source>
        <dbReference type="SAM" id="MobiDB-lite"/>
    </source>
</evidence>
<dbReference type="HOGENOM" id="CLU_006229_0_7_9"/>
<dbReference type="GO" id="GO:0006261">
    <property type="term" value="P:DNA-templated DNA replication"/>
    <property type="evidence" value="ECO:0007669"/>
    <property type="project" value="TreeGrafter"/>
</dbReference>
<keyword evidence="8" id="KW-0862">Zinc</keyword>
<dbReference type="EC" id="2.7.7.7" evidence="2"/>
<feature type="compositionally biased region" description="Gly residues" evidence="12">
    <location>
        <begin position="391"/>
        <end position="402"/>
    </location>
</feature>
<dbReference type="PRINTS" id="PR00300">
    <property type="entry name" value="CLPPROTEASEA"/>
</dbReference>
<evidence type="ECO:0000256" key="6">
    <source>
        <dbReference type="ARBA" id="ARBA00022723"/>
    </source>
</evidence>
<feature type="domain" description="AAA+ ATPase" evidence="13">
    <location>
        <begin position="39"/>
        <end position="181"/>
    </location>
</feature>
<dbReference type="InterPro" id="IPR003593">
    <property type="entry name" value="AAA+_ATPase"/>
</dbReference>
<sequence>MSQPYQALYRSWRPQRFDGVVGQEHVIRTLANALRTGRVAHAYLFAGPRGTGKTSVAKLLAKAVNCQSPEGVEPCNRCDLCREINDGSTMDVLEIDAASNRGIDEIRELRERVRYAPARGRYKVYIIDEVHMLTTEAFNALLKTLEEPPTHALFILATTEPHRLPATIVSRCQRFDFHRLSPEQIVQRLEAVCTAMGVEAEPEALRLLARLAEGGLRDALSLLDQCLAMGGDRLEVAVVTELLGLAPGEGILALTRAVVEGDMGAGLRAVADLAAQGVDLAQALRDWVACWRDLLALRSGLDSRHLLYAGEDLAARLEPLARTLDDATALACFDALAEGEALLRWSGQPRLALEAALIRAVGERLARLPGGAAGTAAEPAGAEPARTAWGGRPGDGGPGRGAGATVPATAPAAGPERPQPEASGPEGPATRTPARERSRPTGGSGQASTAGPAPAGPEPAAEGGAAPGQAAAAPPQALARQWERFLQSLRRRREWTALHALLRAAGAPRVAGAELEIPFAQPGMARTAEVKLPQLRRAIEAFLGAPVPVRVTVGNGGPPSGPGASPAQAQEADGPAAAPAAAPSREPEGRADGAAPEVAGAQEPPTTPVDPGMQVPFGPAAPQGAHARQTPDLQERDAPPATGGDGAAQERERGAAPPRGSGNTPGAGTASRPAPGPAQGQPAERGAPGNSSERAAARCHPPLGQGGTDAQPPRAQPATPPDPPPAPAATAPVPGSSDESLPPDLDAVQRAAWELFGGQWIPVKEEWQRELRPHGQDAETA</sequence>
<dbReference type="PANTHER" id="PTHR11669">
    <property type="entry name" value="REPLICATION FACTOR C / DNA POLYMERASE III GAMMA-TAU SUBUNIT"/>
    <property type="match status" value="1"/>
</dbReference>
<feature type="compositionally biased region" description="Low complexity" evidence="12">
    <location>
        <begin position="446"/>
        <end position="476"/>
    </location>
</feature>